<comment type="caution">
    <text evidence="1">The sequence shown here is derived from an EMBL/GenBank/DDBJ whole genome shotgun (WGS) entry which is preliminary data.</text>
</comment>
<dbReference type="Pfam" id="PF04827">
    <property type="entry name" value="Plant_tran"/>
    <property type="match status" value="1"/>
</dbReference>
<sequence length="255" mass="28895">MNDESTALACIQAANDRLIRDCFAEFPVYSPPRIFRRHFRMQKSLYLRIVTAIESHDSYFQQRHDATKTLRLSALQQCTAAIRQLAYSVSADVVDEYVRIDESTAVGSVLRFYGAVINLFGEEFLRAPTNATCNVFSPCMRSELKNCLVGWAGQYKGKEKKPTIILEAVASSDLWTWNAFFGMPGSNNVINVLDRIYPSWAKLVQTIHNPIDNKRKYYSKKQEAAREDRGRLKIYIQDGPSLKNLLGIGAIPTSV</sequence>
<accession>A0A225VHB1</accession>
<proteinExistence type="predicted"/>
<dbReference type="PANTHER" id="PTHR47150:SF7">
    <property type="entry name" value="NUCLEASE"/>
    <property type="match status" value="1"/>
</dbReference>
<gene>
    <name evidence="1" type="ORF">PHMEG_00023030</name>
</gene>
<dbReference type="Proteomes" id="UP000198211">
    <property type="component" value="Unassembled WGS sequence"/>
</dbReference>
<dbReference type="PANTHER" id="PTHR47150">
    <property type="entry name" value="OS12G0169200 PROTEIN"/>
    <property type="match status" value="1"/>
</dbReference>
<keyword evidence="2" id="KW-1185">Reference proteome</keyword>
<dbReference type="OrthoDB" id="127355at2759"/>
<organism evidence="1 2">
    <name type="scientific">Phytophthora megakarya</name>
    <dbReference type="NCBI Taxonomy" id="4795"/>
    <lineage>
        <taxon>Eukaryota</taxon>
        <taxon>Sar</taxon>
        <taxon>Stramenopiles</taxon>
        <taxon>Oomycota</taxon>
        <taxon>Peronosporomycetes</taxon>
        <taxon>Peronosporales</taxon>
        <taxon>Peronosporaceae</taxon>
        <taxon>Phytophthora</taxon>
    </lineage>
</organism>
<name>A0A225VHB1_9STRA</name>
<evidence type="ECO:0000313" key="1">
    <source>
        <dbReference type="EMBL" id="OWZ04971.1"/>
    </source>
</evidence>
<evidence type="ECO:0000313" key="2">
    <source>
        <dbReference type="Proteomes" id="UP000198211"/>
    </source>
</evidence>
<dbReference type="STRING" id="4795.A0A225VHB1"/>
<dbReference type="AlphaFoldDB" id="A0A225VHB1"/>
<dbReference type="InterPro" id="IPR006912">
    <property type="entry name" value="Harbinger_derived_prot"/>
</dbReference>
<protein>
    <submittedName>
        <fullName evidence="1">Uncharacterized protein</fullName>
    </submittedName>
</protein>
<reference evidence="2" key="1">
    <citation type="submission" date="2017-03" db="EMBL/GenBank/DDBJ databases">
        <title>Phytopthora megakarya and P. palmivora, two closely related causual agents of cacao black pod achieved similar genome size and gene model numbers by different mechanisms.</title>
        <authorList>
            <person name="Ali S."/>
            <person name="Shao J."/>
            <person name="Larry D.J."/>
            <person name="Kronmiller B."/>
            <person name="Shen D."/>
            <person name="Strem M.D."/>
            <person name="Melnick R.L."/>
            <person name="Guiltinan M.J."/>
            <person name="Tyler B.M."/>
            <person name="Meinhardt L.W."/>
            <person name="Bailey B.A."/>
        </authorList>
    </citation>
    <scope>NUCLEOTIDE SEQUENCE [LARGE SCALE GENOMIC DNA]</scope>
    <source>
        <strain evidence="2">zdho120</strain>
    </source>
</reference>
<dbReference type="EMBL" id="NBNE01004676">
    <property type="protein sequence ID" value="OWZ04971.1"/>
    <property type="molecule type" value="Genomic_DNA"/>
</dbReference>